<proteinExistence type="inferred from homology"/>
<dbReference type="EMBL" id="PCUF01000001">
    <property type="protein sequence ID" value="PIN66785.1"/>
    <property type="molecule type" value="Genomic_DNA"/>
</dbReference>
<keyword evidence="5 9" id="KW-0067">ATP-binding</keyword>
<dbReference type="Gene3D" id="1.10.8.60">
    <property type="match status" value="1"/>
</dbReference>
<accession>A0A2H9M6V8</accession>
<feature type="domain" description="AAA+ ATPase" evidence="11">
    <location>
        <begin position="164"/>
        <end position="304"/>
    </location>
</feature>
<feature type="coiled-coil region" evidence="10">
    <location>
        <begin position="20"/>
        <end position="47"/>
    </location>
</feature>
<keyword evidence="8" id="KW-0143">Chaperone</keyword>
<evidence type="ECO:0000313" key="12">
    <source>
        <dbReference type="EMBL" id="PIN66785.1"/>
    </source>
</evidence>
<dbReference type="Proteomes" id="UP000229789">
    <property type="component" value="Unassembled WGS sequence"/>
</dbReference>
<evidence type="ECO:0000256" key="5">
    <source>
        <dbReference type="ARBA" id="ARBA00022840"/>
    </source>
</evidence>
<dbReference type="SMART" id="SM00382">
    <property type="entry name" value="AAA"/>
    <property type="match status" value="1"/>
</dbReference>
<accession>A0A2H9N2D3</accession>
<accession>A0A2H9MNN9</accession>
<dbReference type="EMBL" id="PFMG01000015">
    <property type="protein sequence ID" value="PIY99975.1"/>
    <property type="molecule type" value="Genomic_DNA"/>
</dbReference>
<dbReference type="FunFam" id="3.40.50.300:FF:000033">
    <property type="entry name" value="26S protease regulatory subunit 6B"/>
    <property type="match status" value="1"/>
</dbReference>
<dbReference type="Proteomes" id="UP000228989">
    <property type="component" value="Unassembled WGS sequence"/>
</dbReference>
<dbReference type="InterPro" id="IPR003593">
    <property type="entry name" value="AAA+_ATPase"/>
</dbReference>
<accession>A0A2H9RCY4</accession>
<dbReference type="Gene3D" id="3.40.50.300">
    <property type="entry name" value="P-loop containing nucleotide triphosphate hydrolases"/>
    <property type="match status" value="1"/>
</dbReference>
<evidence type="ECO:0000256" key="4">
    <source>
        <dbReference type="ARBA" id="ARBA00022741"/>
    </source>
</evidence>
<dbReference type="Proteomes" id="UP000231449">
    <property type="component" value="Unassembled WGS sequence"/>
</dbReference>
<dbReference type="GO" id="GO:0000502">
    <property type="term" value="C:proteasome complex"/>
    <property type="evidence" value="ECO:0007669"/>
    <property type="project" value="UniProtKB-KW"/>
</dbReference>
<keyword evidence="7 10" id="KW-0175">Coiled coil</keyword>
<dbReference type="PANTHER" id="PTHR23073">
    <property type="entry name" value="26S PROTEASOME REGULATORY SUBUNIT"/>
    <property type="match status" value="1"/>
</dbReference>
<dbReference type="InterPro" id="IPR003960">
    <property type="entry name" value="ATPase_AAA_CS"/>
</dbReference>
<reference evidence="20 21" key="2">
    <citation type="submission" date="2017-09" db="EMBL/GenBank/DDBJ databases">
        <title>Depth-based differentiation of microbial function through sediment-hosted aquifers and enrichment of novel symbionts in the deep terrestrial subsurface.</title>
        <authorList>
            <person name="Probst A.J."/>
            <person name="Ladd B."/>
            <person name="Jarett J.K."/>
            <person name="Geller-Mcgrath D.E."/>
            <person name="Sieber C.M.K."/>
            <person name="Emerson J.B."/>
            <person name="Anantharaman K."/>
            <person name="Thomas B.C."/>
            <person name="Malmstrom R."/>
            <person name="Stieglmeier M."/>
            <person name="Klingl A."/>
            <person name="Woyke T."/>
            <person name="Ryan C.M."/>
            <person name="Banfield J.F."/>
        </authorList>
    </citation>
    <scope>NUCLEOTIDE SEQUENCE [LARGE SCALE GENOMIC DNA]</scope>
</reference>
<dbReference type="EMBL" id="PFFF01000041">
    <property type="protein sequence ID" value="PIV89643.1"/>
    <property type="molecule type" value="Genomic_DNA"/>
</dbReference>
<dbReference type="AlphaFoldDB" id="A0A2G9LJT2"/>
<evidence type="ECO:0000313" key="16">
    <source>
        <dbReference type="EMBL" id="PIX28058.1"/>
    </source>
</evidence>
<keyword evidence="6 12" id="KW-0647">Proteasome</keyword>
<comment type="similarity">
    <text evidence="2 9">Belongs to the AAA ATPase family.</text>
</comment>
<dbReference type="EMBL" id="PETW01000036">
    <property type="protein sequence ID" value="PIV46324.1"/>
    <property type="molecule type" value="Genomic_DNA"/>
</dbReference>
<sequence length="387" mass="43368">MVAEKSECKINTDQTFKIDNKTTENENKILRKENELLREQVRTLKEEQYISRMQPCLVGTVEEIHKDKVIINIVGHPQLAATFPKRLSNTLLINQRVIVDPRNLAIIDILSEEKDTIYQFELQKKPNTTYKDVGGQEKVIEELKEVVELPLKHPEQFKNLGIRPYKGVLIYGPPGVGKTLIARAIAGEAGATFIKINGSDLVQKYIGEGPKLVSKIFEVARKKSPTIIFIDELDAIGNKRIYDSTGAQDEIARTLTQILSEIDGFNSTDDGIFVIGATNLPENLDPALLRSGRLERHIKIGFPTKEDRAKIFKVCLRNMKTSKNISATKLAEISGEKTGADIKKICIEAGIAAIKENAKNITEKHFKNAIEKYKIQKTTSADLGLYK</sequence>
<gene>
    <name evidence="19" type="ORF">CO072_01860</name>
    <name evidence="18" type="ORF">CO124_01960</name>
    <name evidence="14" type="ORF">COS22_02045</name>
    <name evidence="13" type="ORF">COS45_00230</name>
    <name evidence="15" type="ORF">COW47_01965</name>
    <name evidence="12" type="ORF">COW69_00085</name>
    <name evidence="17" type="ORF">COY63_00380</name>
    <name evidence="16" type="ORF">COZ66_01560</name>
</gene>
<dbReference type="InterPro" id="IPR003959">
    <property type="entry name" value="ATPase_AAA_core"/>
</dbReference>
<evidence type="ECO:0000259" key="11">
    <source>
        <dbReference type="SMART" id="SM00382"/>
    </source>
</evidence>
<dbReference type="GO" id="GO:0016887">
    <property type="term" value="F:ATP hydrolysis activity"/>
    <property type="evidence" value="ECO:0007669"/>
    <property type="project" value="InterPro"/>
</dbReference>
<dbReference type="InterPro" id="IPR041569">
    <property type="entry name" value="AAA_lid_3"/>
</dbReference>
<evidence type="ECO:0000256" key="1">
    <source>
        <dbReference type="ARBA" id="ARBA00004496"/>
    </source>
</evidence>
<keyword evidence="4 9" id="KW-0547">Nucleotide-binding</keyword>
<evidence type="ECO:0000256" key="9">
    <source>
        <dbReference type="RuleBase" id="RU003651"/>
    </source>
</evidence>
<evidence type="ECO:0000313" key="14">
    <source>
        <dbReference type="EMBL" id="PIV46324.1"/>
    </source>
</evidence>
<dbReference type="Proteomes" id="UP000228888">
    <property type="component" value="Unassembled WGS sequence"/>
</dbReference>
<evidence type="ECO:0000256" key="3">
    <source>
        <dbReference type="ARBA" id="ARBA00022490"/>
    </source>
</evidence>
<accession>A0A2G9LJT2</accession>
<comment type="caution">
    <text evidence="12">The sequence shown here is derived from an EMBL/GenBank/DDBJ whole genome shotgun (WGS) entry which is preliminary data.</text>
</comment>
<evidence type="ECO:0000313" key="19">
    <source>
        <dbReference type="EMBL" id="PJC01272.1"/>
    </source>
</evidence>
<accession>A0A2H9QRZ4</accession>
<dbReference type="InterPro" id="IPR012340">
    <property type="entry name" value="NA-bd_OB-fold"/>
</dbReference>
<evidence type="ECO:0000313" key="22">
    <source>
        <dbReference type="Proteomes" id="UP000229789"/>
    </source>
</evidence>
<dbReference type="Proteomes" id="UP000230713">
    <property type="component" value="Unassembled WGS sequence"/>
</dbReference>
<name>A0A2G9LJT2_HUBC1</name>
<dbReference type="InterPro" id="IPR050221">
    <property type="entry name" value="26S_Proteasome_ATPase"/>
</dbReference>
<keyword evidence="3" id="KW-0963">Cytoplasm</keyword>
<evidence type="ECO:0000256" key="6">
    <source>
        <dbReference type="ARBA" id="ARBA00022942"/>
    </source>
</evidence>
<protein>
    <submittedName>
        <fullName evidence="12">Proteasome-activating nucleotidase</fullName>
    </submittedName>
</protein>
<accession>A0A2H9M335</accession>
<dbReference type="InterPro" id="IPR027417">
    <property type="entry name" value="P-loop_NTPase"/>
</dbReference>
<dbReference type="GO" id="GO:0005737">
    <property type="term" value="C:cytoplasm"/>
    <property type="evidence" value="ECO:0007669"/>
    <property type="project" value="UniProtKB-SubCell"/>
</dbReference>
<dbReference type="EMBL" id="PFSX01000046">
    <property type="protein sequence ID" value="PJC01272.1"/>
    <property type="molecule type" value="Genomic_DNA"/>
</dbReference>
<evidence type="ECO:0000256" key="7">
    <source>
        <dbReference type="ARBA" id="ARBA00023054"/>
    </source>
</evidence>
<dbReference type="EMBL" id="PFUW01000035">
    <property type="protein sequence ID" value="PJB03699.1"/>
    <property type="molecule type" value="Genomic_DNA"/>
</dbReference>
<dbReference type="EMBL" id="PFIH01000037">
    <property type="protein sequence ID" value="PIX28058.1"/>
    <property type="molecule type" value="Genomic_DNA"/>
</dbReference>
<evidence type="ECO:0000256" key="8">
    <source>
        <dbReference type="ARBA" id="ARBA00023186"/>
    </source>
</evidence>
<dbReference type="Proteomes" id="UP000231232">
    <property type="component" value="Unassembled WGS sequence"/>
</dbReference>
<dbReference type="Pfam" id="PF17862">
    <property type="entry name" value="AAA_lid_3"/>
    <property type="match status" value="1"/>
</dbReference>
<evidence type="ECO:0000313" key="13">
    <source>
        <dbReference type="EMBL" id="PIV13963.1"/>
    </source>
</evidence>
<accession>A0A2H9PAB3</accession>
<dbReference type="Proteomes" id="UP000228874">
    <property type="component" value="Unassembled WGS sequence"/>
</dbReference>
<dbReference type="EMBL" id="PEUT01000001">
    <property type="protein sequence ID" value="PIV13963.1"/>
    <property type="molecule type" value="Genomic_DNA"/>
</dbReference>
<evidence type="ECO:0000313" key="20">
    <source>
        <dbReference type="Proteomes" id="UP000228874"/>
    </source>
</evidence>
<evidence type="ECO:0000313" key="17">
    <source>
        <dbReference type="EMBL" id="PIY99975.1"/>
    </source>
</evidence>
<reference evidence="12 22" key="1">
    <citation type="submission" date="2017-09" db="EMBL/GenBank/DDBJ databases">
        <title>Depth-based differentiation of microbial function through sediment-hosted aquifers and enrichment of novel symbionts in the deep terrestrial subsurface.</title>
        <authorList>
            <person name="Probst A.J."/>
            <person name="Ladd B."/>
            <person name="Jarett J.K."/>
            <person name="Geller-Mcgrath D.E."/>
            <person name="Sieber C.M."/>
            <person name="Emerson J.B."/>
            <person name="Anantharaman K."/>
            <person name="Thomas B.C."/>
            <person name="Malmstrom R."/>
            <person name="Stieglmeier M."/>
            <person name="Klingl A."/>
            <person name="Woyke T."/>
            <person name="Ryan C.M."/>
            <person name="Banfield J.F."/>
        </authorList>
    </citation>
    <scope>NUCLEOTIDE SEQUENCE [LARGE SCALE GENOMIC DNA]</scope>
    <source>
        <strain evidence="14">CG02_land_8_20_14_3_00_31_209</strain>
        <strain evidence="13">CG03_land_8_20_14_0_80_31_114</strain>
        <strain evidence="15">CG17_big_fil_post_rev_8_21_14_2_50_31_73</strain>
        <strain evidence="12">CG18_big_fil_WC_8_21_14_2_50_31_19</strain>
        <strain evidence="17">CG_4_10_14_0_8_um_filter_31_133</strain>
        <strain evidence="16">CG_4_8_14_3_um_filter</strain>
        <strain evidence="19">CG_4_9_14_0_8_um_filter_31_21</strain>
        <strain evidence="18">CG_4_9_14_3_um_filter_31_125</strain>
    </source>
</reference>
<dbReference type="Pfam" id="PF00004">
    <property type="entry name" value="AAA"/>
    <property type="match status" value="1"/>
</dbReference>
<evidence type="ECO:0000256" key="2">
    <source>
        <dbReference type="ARBA" id="ARBA00006914"/>
    </source>
</evidence>
<evidence type="ECO:0000256" key="10">
    <source>
        <dbReference type="SAM" id="Coils"/>
    </source>
</evidence>
<dbReference type="Proteomes" id="UP000230477">
    <property type="component" value="Unassembled WGS sequence"/>
</dbReference>
<dbReference type="PROSITE" id="PS00674">
    <property type="entry name" value="AAA"/>
    <property type="match status" value="1"/>
</dbReference>
<dbReference type="SUPFAM" id="SSF52540">
    <property type="entry name" value="P-loop containing nucleoside triphosphate hydrolases"/>
    <property type="match status" value="1"/>
</dbReference>
<organism evidence="12 22">
    <name type="scientific">Huberarchaeum crystalense</name>
    <dbReference type="NCBI Taxonomy" id="2014257"/>
    <lineage>
        <taxon>Archaea</taxon>
        <taxon>Candidatus Huberarchaeota</taxon>
        <taxon>Candidatus Huberarchaeia</taxon>
        <taxon>Candidatus Huberarchaeales</taxon>
        <taxon>Candidatus Huberarchaeaceae</taxon>
        <taxon>Candidatus Huberarchaeum</taxon>
    </lineage>
</organism>
<evidence type="ECO:0000313" key="15">
    <source>
        <dbReference type="EMBL" id="PIV89643.1"/>
    </source>
</evidence>
<dbReference type="Gene3D" id="2.40.50.140">
    <property type="entry name" value="Nucleic acid-binding proteins"/>
    <property type="match status" value="1"/>
</dbReference>
<dbReference type="GO" id="GO:0005524">
    <property type="term" value="F:ATP binding"/>
    <property type="evidence" value="ECO:0007669"/>
    <property type="project" value="UniProtKB-KW"/>
</dbReference>
<evidence type="ECO:0000313" key="21">
    <source>
        <dbReference type="Proteomes" id="UP000228888"/>
    </source>
</evidence>
<comment type="subcellular location">
    <subcellularLocation>
        <location evidence="1">Cytoplasm</location>
    </subcellularLocation>
</comment>
<evidence type="ECO:0000313" key="18">
    <source>
        <dbReference type="EMBL" id="PJB03699.1"/>
    </source>
</evidence>